<dbReference type="GeneID" id="58108290"/>
<protein>
    <submittedName>
        <fullName evidence="4">Ppx/GppA family phosphatase</fullName>
    </submittedName>
</protein>
<dbReference type="InterPro" id="IPR003695">
    <property type="entry name" value="Ppx_GppA_N"/>
</dbReference>
<dbReference type="Gene3D" id="3.30.420.40">
    <property type="match status" value="1"/>
</dbReference>
<comment type="similarity">
    <text evidence="1">Belongs to the GppA/Ppx family.</text>
</comment>
<gene>
    <name evidence="3" type="ORF">DY114_00810</name>
    <name evidence="4" type="ORF">DY130_06335</name>
</gene>
<dbReference type="EMBL" id="QUBG01000007">
    <property type="protein sequence ID" value="TPR43098.1"/>
    <property type="molecule type" value="Genomic_DNA"/>
</dbReference>
<accession>A0A9Q8ILC7</accession>
<evidence type="ECO:0000313" key="3">
    <source>
        <dbReference type="EMBL" id="TPR26269.1"/>
    </source>
</evidence>
<dbReference type="EMBL" id="QUAV01000001">
    <property type="protein sequence ID" value="TPR26269.1"/>
    <property type="molecule type" value="Genomic_DNA"/>
</dbReference>
<dbReference type="PANTHER" id="PTHR30005:SF0">
    <property type="entry name" value="RETROGRADE REGULATION PROTEIN 2"/>
    <property type="match status" value="1"/>
</dbReference>
<dbReference type="GO" id="GO:0006357">
    <property type="term" value="P:regulation of transcription by RNA polymerase II"/>
    <property type="evidence" value="ECO:0007669"/>
    <property type="project" value="TreeGrafter"/>
</dbReference>
<feature type="domain" description="Ppx/GppA phosphatase N-terminal" evidence="2">
    <location>
        <begin position="22"/>
        <end position="306"/>
    </location>
</feature>
<comment type="caution">
    <text evidence="4">The sequence shown here is derived from an EMBL/GenBank/DDBJ whole genome shotgun (WGS) entry which is preliminary data.</text>
</comment>
<dbReference type="Pfam" id="PF02541">
    <property type="entry name" value="Ppx-GppA"/>
    <property type="match status" value="1"/>
</dbReference>
<dbReference type="RefSeq" id="WP_105964222.1">
    <property type="nucleotide sequence ID" value="NZ_POSO01000002.1"/>
</dbReference>
<dbReference type="Proteomes" id="UP000784700">
    <property type="component" value="Unassembled WGS sequence"/>
</dbReference>
<evidence type="ECO:0000256" key="1">
    <source>
        <dbReference type="ARBA" id="ARBA00007125"/>
    </source>
</evidence>
<evidence type="ECO:0000313" key="4">
    <source>
        <dbReference type="EMBL" id="TPR43098.1"/>
    </source>
</evidence>
<dbReference type="SUPFAM" id="SSF53067">
    <property type="entry name" value="Actin-like ATPase domain"/>
    <property type="match status" value="2"/>
</dbReference>
<dbReference type="Proteomes" id="UP000777560">
    <property type="component" value="Unassembled WGS sequence"/>
</dbReference>
<reference evidence="4 5" key="1">
    <citation type="submission" date="2018-08" db="EMBL/GenBank/DDBJ databases">
        <title>Comparative genomics of wild bee and flower associated Lactobacillus reveals potential adaptation to the bee host.</title>
        <authorList>
            <person name="Vuong H.Q."/>
            <person name="Mcfrederick Q.S."/>
        </authorList>
    </citation>
    <scope>NUCLEOTIDE SEQUENCE</scope>
    <source>
        <strain evidence="3 5">HV_13</strain>
        <strain evidence="4">HV_63</strain>
    </source>
</reference>
<dbReference type="InterPro" id="IPR050273">
    <property type="entry name" value="GppA/Ppx_hydrolase"/>
</dbReference>
<dbReference type="Gene3D" id="3.30.420.150">
    <property type="entry name" value="Exopolyphosphatase. Domain 2"/>
    <property type="match status" value="1"/>
</dbReference>
<sequence>MQHLAVIDLGSNSVRLAVTEIKEDGSFKNVIERKEPVRLSENMGSEMILKQPAIDRTIKTLKSFKEDFENLENVHLRAMATAATRMAKNQKEFLEEVKSKTDIDLEVIPGTTEAYYDYLGVINSLPVVNGIIMDTGGASTELVLIQNRQAVNMISLPFGSVTLSEGNIDPDIPTAGQMFKTLDYLNEIFNDIWWLSRGTNLPIIGLGGSNRTLAKIKRRRDKDRKHWDDIHGFHLSNREAKDIFLMLLNDNLEERKLVPGVSKERADIIVGGLCPAMEMMRRLNSDRMIFGKQGLRYGVLYEHLDNLRSSGKIQQK</sequence>
<dbReference type="AlphaFoldDB" id="A0A9Q8ILC7"/>
<evidence type="ECO:0000259" key="2">
    <source>
        <dbReference type="Pfam" id="PF02541"/>
    </source>
</evidence>
<dbReference type="InterPro" id="IPR043129">
    <property type="entry name" value="ATPase_NBD"/>
</dbReference>
<evidence type="ECO:0000313" key="5">
    <source>
        <dbReference type="Proteomes" id="UP000777560"/>
    </source>
</evidence>
<keyword evidence="5" id="KW-1185">Reference proteome</keyword>
<name>A0A9Q8ILC7_9LACO</name>
<dbReference type="PANTHER" id="PTHR30005">
    <property type="entry name" value="EXOPOLYPHOSPHATASE"/>
    <property type="match status" value="1"/>
</dbReference>
<proteinExistence type="inferred from homology"/>
<organism evidence="4 6">
    <name type="scientific">Apilactobacillus micheneri</name>
    <dbReference type="NCBI Taxonomy" id="1899430"/>
    <lineage>
        <taxon>Bacteria</taxon>
        <taxon>Bacillati</taxon>
        <taxon>Bacillota</taxon>
        <taxon>Bacilli</taxon>
        <taxon>Lactobacillales</taxon>
        <taxon>Lactobacillaceae</taxon>
        <taxon>Apilactobacillus</taxon>
    </lineage>
</organism>
<evidence type="ECO:0000313" key="6">
    <source>
        <dbReference type="Proteomes" id="UP000784700"/>
    </source>
</evidence>
<dbReference type="CDD" id="cd24052">
    <property type="entry name" value="ASKHA_NBD_HpPPX-GppA-like"/>
    <property type="match status" value="1"/>
</dbReference>